<dbReference type="AlphaFoldDB" id="D7KBB4"/>
<dbReference type="Proteomes" id="UP000008694">
    <property type="component" value="Unassembled WGS sequence"/>
</dbReference>
<dbReference type="Gramene" id="scaffold_100208.1">
    <property type="protein sequence ID" value="scaffold_100208.1"/>
    <property type="gene ID" value="scaffold_100208.1"/>
</dbReference>
<proteinExistence type="predicted"/>
<dbReference type="EMBL" id="GL348713">
    <property type="protein sequence ID" value="EFH68378.1"/>
    <property type="molecule type" value="Genomic_DNA"/>
</dbReference>
<gene>
    <name evidence="1" type="ORF">ARALYDRAFT_887414</name>
</gene>
<accession>D7KBB4</accession>
<evidence type="ECO:0000313" key="2">
    <source>
        <dbReference type="Proteomes" id="UP000008694"/>
    </source>
</evidence>
<organism evidence="2">
    <name type="scientific">Arabidopsis lyrata subsp. lyrata</name>
    <name type="common">Lyre-leaved rock-cress</name>
    <dbReference type="NCBI Taxonomy" id="81972"/>
    <lineage>
        <taxon>Eukaryota</taxon>
        <taxon>Viridiplantae</taxon>
        <taxon>Streptophyta</taxon>
        <taxon>Embryophyta</taxon>
        <taxon>Tracheophyta</taxon>
        <taxon>Spermatophyta</taxon>
        <taxon>Magnoliopsida</taxon>
        <taxon>eudicotyledons</taxon>
        <taxon>Gunneridae</taxon>
        <taxon>Pentapetalae</taxon>
        <taxon>rosids</taxon>
        <taxon>malvids</taxon>
        <taxon>Brassicales</taxon>
        <taxon>Brassicaceae</taxon>
        <taxon>Camelineae</taxon>
        <taxon>Arabidopsis</taxon>
    </lineage>
</organism>
<keyword evidence="2" id="KW-1185">Reference proteome</keyword>
<sequence>MFLLMQNLFMEPFILNLEESSMLSSLRGLKVLDPNDRYANHNTVFFDVSMKLASLVSTRKSH</sequence>
<protein>
    <submittedName>
        <fullName evidence="1">Predicted protein</fullName>
    </submittedName>
</protein>
<dbReference type="HOGENOM" id="CLU_2907117_0_0_1"/>
<reference evidence="2" key="1">
    <citation type="journal article" date="2011" name="Nat. Genet.">
        <title>The Arabidopsis lyrata genome sequence and the basis of rapid genome size change.</title>
        <authorList>
            <person name="Hu T.T."/>
            <person name="Pattyn P."/>
            <person name="Bakker E.G."/>
            <person name="Cao J."/>
            <person name="Cheng J.-F."/>
            <person name="Clark R.M."/>
            <person name="Fahlgren N."/>
            <person name="Fawcett J.A."/>
            <person name="Grimwood J."/>
            <person name="Gundlach H."/>
            <person name="Haberer G."/>
            <person name="Hollister J.D."/>
            <person name="Ossowski S."/>
            <person name="Ottilar R.P."/>
            <person name="Salamov A.A."/>
            <person name="Schneeberger K."/>
            <person name="Spannagl M."/>
            <person name="Wang X."/>
            <person name="Yang L."/>
            <person name="Nasrallah M.E."/>
            <person name="Bergelson J."/>
            <person name="Carrington J.C."/>
            <person name="Gaut B.S."/>
            <person name="Schmutz J."/>
            <person name="Mayer K.F.X."/>
            <person name="Van de Peer Y."/>
            <person name="Grigoriev I.V."/>
            <person name="Nordborg M."/>
            <person name="Weigel D."/>
            <person name="Guo Y.-L."/>
        </authorList>
    </citation>
    <scope>NUCLEOTIDE SEQUENCE [LARGE SCALE GENOMIC DNA]</scope>
    <source>
        <strain evidence="2">cv. MN47</strain>
    </source>
</reference>
<evidence type="ECO:0000313" key="1">
    <source>
        <dbReference type="EMBL" id="EFH68378.1"/>
    </source>
</evidence>
<name>D7KBB4_ARALL</name>